<proteinExistence type="predicted"/>
<keyword evidence="2" id="KW-1185">Reference proteome</keyword>
<reference evidence="1" key="1">
    <citation type="submission" date="2022-07" db="EMBL/GenBank/DDBJ databases">
        <title>Complete Genome Sequence of the Radioresistant Bacterium Deinococcus aetherius ST0316, Isolated from the Air Dust collected in Lower Stratosphere above Japan.</title>
        <authorList>
            <person name="Satoh K."/>
            <person name="Hagiwara K."/>
            <person name="Katsumata K."/>
            <person name="Kubo A."/>
            <person name="Yokobori S."/>
            <person name="Yamagishi A."/>
            <person name="Oono Y."/>
            <person name="Narumi I."/>
        </authorList>
    </citation>
    <scope>NUCLEOTIDE SEQUENCE</scope>
    <source>
        <strain evidence="1">ST0316</strain>
        <plasmid evidence="1">pDAETH-3</plasmid>
    </source>
</reference>
<geneLocation type="plasmid" evidence="1 2">
    <name>pDAETH-3</name>
</geneLocation>
<protein>
    <recommendedName>
        <fullName evidence="3">SUKH-4 immunity protein of toxin-antitoxin system</fullName>
    </recommendedName>
</protein>
<accession>A0ABM8ALT7</accession>
<dbReference type="EMBL" id="AP026563">
    <property type="protein sequence ID" value="BDP44808.1"/>
    <property type="molecule type" value="Genomic_DNA"/>
</dbReference>
<name>A0ABM8ALT7_9DEIO</name>
<evidence type="ECO:0000313" key="2">
    <source>
        <dbReference type="Proteomes" id="UP001064971"/>
    </source>
</evidence>
<gene>
    <name evidence="1" type="ORF">DAETH_47770</name>
</gene>
<dbReference type="RefSeq" id="WP_264778727.1">
    <property type="nucleotide sequence ID" value="NZ_AP026563.1"/>
</dbReference>
<dbReference type="Proteomes" id="UP001064971">
    <property type="component" value="Plasmid pDAETH-3"/>
</dbReference>
<evidence type="ECO:0000313" key="1">
    <source>
        <dbReference type="EMBL" id="BDP44808.1"/>
    </source>
</evidence>
<evidence type="ECO:0008006" key="3">
    <source>
        <dbReference type="Google" id="ProtNLM"/>
    </source>
</evidence>
<keyword evidence="1" id="KW-0614">Plasmid</keyword>
<organism evidence="1 2">
    <name type="scientific">Deinococcus aetherius</name>
    <dbReference type="NCBI Taxonomy" id="200252"/>
    <lineage>
        <taxon>Bacteria</taxon>
        <taxon>Thermotogati</taxon>
        <taxon>Deinococcota</taxon>
        <taxon>Deinococci</taxon>
        <taxon>Deinococcales</taxon>
        <taxon>Deinococcaceae</taxon>
        <taxon>Deinococcus</taxon>
    </lineage>
</organism>
<sequence>MTEPQPPERTTYRVGQPFHPDVTDWPAGQQFELRFGLPGLLLFYPNPRPDEILAVARRHVSLALFAEADQLLLLYQVGATEWAEAAFTPHLAGPDFVLPAVDRELPMPVFLIDANTGIIAALCAVTLERRFVEVLHAALTRQLAWPWDEAAYDARLAELRGRFPHPGDLLVRAQVLQQA</sequence>